<evidence type="ECO:0000313" key="2">
    <source>
        <dbReference type="Proteomes" id="UP000760668"/>
    </source>
</evidence>
<evidence type="ECO:0000313" key="1">
    <source>
        <dbReference type="EMBL" id="HJG85939.1"/>
    </source>
</evidence>
<protein>
    <submittedName>
        <fullName evidence="1">Uncharacterized protein</fullName>
    </submittedName>
</protein>
<accession>A0A921MLD2</accession>
<dbReference type="EMBL" id="DYUC01000021">
    <property type="protein sequence ID" value="HJG85939.1"/>
    <property type="molecule type" value="Genomic_DNA"/>
</dbReference>
<reference evidence="1" key="1">
    <citation type="journal article" date="2021" name="PeerJ">
        <title>Extensive microbial diversity within the chicken gut microbiome revealed by metagenomics and culture.</title>
        <authorList>
            <person name="Gilroy R."/>
            <person name="Ravi A."/>
            <person name="Getino M."/>
            <person name="Pursley I."/>
            <person name="Horton D.L."/>
            <person name="Alikhan N.F."/>
            <person name="Baker D."/>
            <person name="Gharbi K."/>
            <person name="Hall N."/>
            <person name="Watson M."/>
            <person name="Adriaenssens E.M."/>
            <person name="Foster-Nyarko E."/>
            <person name="Jarju S."/>
            <person name="Secka A."/>
            <person name="Antonio M."/>
            <person name="Oren A."/>
            <person name="Chaudhuri R.R."/>
            <person name="La Ragione R."/>
            <person name="Hildebrand F."/>
            <person name="Pallen M.J."/>
        </authorList>
    </citation>
    <scope>NUCLEOTIDE SEQUENCE</scope>
    <source>
        <strain evidence="1">CHK179-5677</strain>
    </source>
</reference>
<gene>
    <name evidence="1" type="ORF">K8V01_02745</name>
</gene>
<reference evidence="1" key="2">
    <citation type="submission" date="2021-09" db="EMBL/GenBank/DDBJ databases">
        <authorList>
            <person name="Gilroy R."/>
        </authorList>
    </citation>
    <scope>NUCLEOTIDE SEQUENCE</scope>
    <source>
        <strain evidence="1">CHK179-5677</strain>
    </source>
</reference>
<name>A0A921MLD2_9FIRM</name>
<dbReference type="AlphaFoldDB" id="A0A921MLD2"/>
<sequence>MKKSPPPIGIGVVSIMTVLLVLTLSVFSALTLTSARADLSLSRTNAETVSAYYAADAQAAALYAQFAAGTDAELETDIPMTDTQSLHLHLVRGEDGVEILAWQTVPVEDGGGDGDHLPVFDGTLPE</sequence>
<organism evidence="1 2">
    <name type="scientific">Pseudoflavonifractor capillosus</name>
    <dbReference type="NCBI Taxonomy" id="106588"/>
    <lineage>
        <taxon>Bacteria</taxon>
        <taxon>Bacillati</taxon>
        <taxon>Bacillota</taxon>
        <taxon>Clostridia</taxon>
        <taxon>Eubacteriales</taxon>
        <taxon>Oscillospiraceae</taxon>
        <taxon>Pseudoflavonifractor</taxon>
    </lineage>
</organism>
<dbReference type="Proteomes" id="UP000760668">
    <property type="component" value="Unassembled WGS sequence"/>
</dbReference>
<comment type="caution">
    <text evidence="1">The sequence shown here is derived from an EMBL/GenBank/DDBJ whole genome shotgun (WGS) entry which is preliminary data.</text>
</comment>
<proteinExistence type="predicted"/>
<dbReference type="RefSeq" id="WP_295369223.1">
    <property type="nucleotide sequence ID" value="NZ_DYUC01000021.1"/>
</dbReference>